<keyword evidence="4" id="KW-0285">Flavoprotein</keyword>
<dbReference type="InterPro" id="IPR036188">
    <property type="entry name" value="FAD/NAD-bd_sf"/>
</dbReference>
<dbReference type="Gene3D" id="3.40.50.720">
    <property type="entry name" value="NAD(P)-binding Rossmann-like Domain"/>
    <property type="match status" value="2"/>
</dbReference>
<reference evidence="12 13" key="1">
    <citation type="submission" date="2015-09" db="EMBL/GenBank/DDBJ databases">
        <authorList>
            <consortium name="Pathogen Informatics"/>
        </authorList>
    </citation>
    <scope>NUCLEOTIDE SEQUENCE [LARGE SCALE GENOMIC DNA]</scope>
    <source>
        <strain evidence="12 13">2789STDY5608823</strain>
    </source>
</reference>
<comment type="cofactor">
    <cofactor evidence="1">
        <name>FMN</name>
        <dbReference type="ChEBI" id="CHEBI:58210"/>
    </cofactor>
</comment>
<dbReference type="Gene3D" id="3.20.20.70">
    <property type="entry name" value="Aldolase class I"/>
    <property type="match status" value="1"/>
</dbReference>
<name>A0A174ARF2_9ACTN</name>
<evidence type="ECO:0000313" key="13">
    <source>
        <dbReference type="Proteomes" id="UP000095468"/>
    </source>
</evidence>
<dbReference type="GO" id="GO:0016491">
    <property type="term" value="F:oxidoreductase activity"/>
    <property type="evidence" value="ECO:0007669"/>
    <property type="project" value="UniProtKB-KW"/>
</dbReference>
<dbReference type="GO" id="GO:0046872">
    <property type="term" value="F:metal ion binding"/>
    <property type="evidence" value="ECO:0007669"/>
    <property type="project" value="UniProtKB-KW"/>
</dbReference>
<dbReference type="RefSeq" id="WP_055285997.1">
    <property type="nucleotide sequence ID" value="NZ_CYYP01000005.1"/>
</dbReference>
<evidence type="ECO:0000256" key="2">
    <source>
        <dbReference type="ARBA" id="ARBA00001966"/>
    </source>
</evidence>
<dbReference type="EC" id="1.-.-.-" evidence="12"/>
<keyword evidence="8" id="KW-0408">Iron</keyword>
<dbReference type="SUPFAM" id="SSF51905">
    <property type="entry name" value="FAD/NAD(P)-binding domain"/>
    <property type="match status" value="1"/>
</dbReference>
<evidence type="ECO:0000313" key="12">
    <source>
        <dbReference type="EMBL" id="CUN90005.1"/>
    </source>
</evidence>
<protein>
    <submittedName>
        <fullName evidence="12">NADH oxidase</fullName>
        <ecNumber evidence="12">1.-.-.-</ecNumber>
    </submittedName>
</protein>
<sequence length="649" mass="69651">MESSAYPMLFSPIKVGTTEVKNRVFMPPVSTNLADHGYVTDDLVDHYRARAKGGVGLIITEVVTVEPTYTYLPGDMCCYDDTFIPGWEKLAAAVHEYGCKIMPQLFHPAYMAFNIPGTPRLIAPSFVGPSYAREAPRPITVDEIHELTHQFGDAAVRMQKAGVDGVEVHAAHAHGMLGGFLTPLYNKRTDEYGGSLDARMRFLLEVIAEIRERCGKDFIIDVRISGDEYTDGGLTLNDMIYVSRRLEKAGVDMIHVSGGTTIKRGSAIPAAGTQQASHAACSREIKKHVNIPVATVGRINEAWIAEELIEDGAADICMMGRANLCDAEFCNKAAAGNADDIRPCIGCLRCLNGIMFGKRISCTVNPDVERDEAGYEPAAEAKNVLVVGAGPAGMEAAFIAAKRGHNVVLVDKQDEPGGEMRIAAVPPAKQELTRVIKYQYRRLAEAGVKCVFGTELSAEDIQRDYAGYEVVLAYGAEPIAPAFMQGFKQVMTADDLLGGKAFPGKKIVIVGGGTVGCETADYLAPLVNDLSPANRDVTVIEMTKTLAANEGGAGRAVLITRMLSKGVHVLTEAKVTEITEDTISYEKDGEVHTITGADTLVLAMGYRPNTKLADDLAAAGVATHVLGDANKCGNIRDAIGDGYKVACEL</sequence>
<evidence type="ECO:0000256" key="3">
    <source>
        <dbReference type="ARBA" id="ARBA00011048"/>
    </source>
</evidence>
<keyword evidence="6" id="KW-0479">Metal-binding</keyword>
<keyword evidence="7 12" id="KW-0560">Oxidoreductase</keyword>
<evidence type="ECO:0000256" key="4">
    <source>
        <dbReference type="ARBA" id="ARBA00022630"/>
    </source>
</evidence>
<feature type="domain" description="FAD/NAD(P)-binding" evidence="11">
    <location>
        <begin position="383"/>
        <end position="623"/>
    </location>
</feature>
<dbReference type="EMBL" id="CYYP01000005">
    <property type="protein sequence ID" value="CUN90005.1"/>
    <property type="molecule type" value="Genomic_DNA"/>
</dbReference>
<dbReference type="Gene3D" id="3.50.50.60">
    <property type="entry name" value="FAD/NAD(P)-binding domain"/>
    <property type="match status" value="2"/>
</dbReference>
<evidence type="ECO:0000259" key="11">
    <source>
        <dbReference type="Pfam" id="PF07992"/>
    </source>
</evidence>
<dbReference type="InterPro" id="IPR051793">
    <property type="entry name" value="NADH:flavin_oxidoreductase"/>
</dbReference>
<dbReference type="InterPro" id="IPR013785">
    <property type="entry name" value="Aldolase_TIM"/>
</dbReference>
<feature type="domain" description="NADH:flavin oxidoreductase/NADH oxidase N-terminal" evidence="10">
    <location>
        <begin position="9"/>
        <end position="338"/>
    </location>
</feature>
<dbReference type="InterPro" id="IPR001155">
    <property type="entry name" value="OxRdtase_FMN_N"/>
</dbReference>
<dbReference type="PANTHER" id="PTHR42917:SF2">
    <property type="entry name" value="2,4-DIENOYL-COA REDUCTASE [(2E)-ENOYL-COA-PRODUCING]"/>
    <property type="match status" value="1"/>
</dbReference>
<dbReference type="GO" id="GO:0010181">
    <property type="term" value="F:FMN binding"/>
    <property type="evidence" value="ECO:0007669"/>
    <property type="project" value="InterPro"/>
</dbReference>
<proteinExistence type="inferred from homology"/>
<evidence type="ECO:0000256" key="7">
    <source>
        <dbReference type="ARBA" id="ARBA00023002"/>
    </source>
</evidence>
<evidence type="ECO:0000256" key="1">
    <source>
        <dbReference type="ARBA" id="ARBA00001917"/>
    </source>
</evidence>
<dbReference type="Pfam" id="PF07992">
    <property type="entry name" value="Pyr_redox_2"/>
    <property type="match status" value="1"/>
</dbReference>
<keyword evidence="9" id="KW-0411">Iron-sulfur</keyword>
<evidence type="ECO:0000256" key="9">
    <source>
        <dbReference type="ARBA" id="ARBA00023014"/>
    </source>
</evidence>
<dbReference type="InterPro" id="IPR023753">
    <property type="entry name" value="FAD/NAD-binding_dom"/>
</dbReference>
<evidence type="ECO:0000256" key="5">
    <source>
        <dbReference type="ARBA" id="ARBA00022643"/>
    </source>
</evidence>
<accession>A0A174ARF2</accession>
<dbReference type="AlphaFoldDB" id="A0A174ARF2"/>
<dbReference type="Proteomes" id="UP000095468">
    <property type="component" value="Unassembled WGS sequence"/>
</dbReference>
<gene>
    <name evidence="12" type="ORF">ERS852381_00813</name>
</gene>
<comment type="similarity">
    <text evidence="3">In the N-terminal section; belongs to the NADH:flavin oxidoreductase/NADH oxidase family.</text>
</comment>
<dbReference type="CDD" id="cd02803">
    <property type="entry name" value="OYE_like_FMN_family"/>
    <property type="match status" value="1"/>
</dbReference>
<dbReference type="GO" id="GO:0051536">
    <property type="term" value="F:iron-sulfur cluster binding"/>
    <property type="evidence" value="ECO:0007669"/>
    <property type="project" value="UniProtKB-KW"/>
</dbReference>
<keyword evidence="5" id="KW-0288">FMN</keyword>
<evidence type="ECO:0000256" key="8">
    <source>
        <dbReference type="ARBA" id="ARBA00023004"/>
    </source>
</evidence>
<evidence type="ECO:0000256" key="6">
    <source>
        <dbReference type="ARBA" id="ARBA00022723"/>
    </source>
</evidence>
<dbReference type="PRINTS" id="PR00368">
    <property type="entry name" value="FADPNR"/>
</dbReference>
<organism evidence="12 13">
    <name type="scientific">Collinsella aerofaciens</name>
    <dbReference type="NCBI Taxonomy" id="74426"/>
    <lineage>
        <taxon>Bacteria</taxon>
        <taxon>Bacillati</taxon>
        <taxon>Actinomycetota</taxon>
        <taxon>Coriobacteriia</taxon>
        <taxon>Coriobacteriales</taxon>
        <taxon>Coriobacteriaceae</taxon>
        <taxon>Collinsella</taxon>
    </lineage>
</organism>
<evidence type="ECO:0000259" key="10">
    <source>
        <dbReference type="Pfam" id="PF00724"/>
    </source>
</evidence>
<comment type="cofactor">
    <cofactor evidence="2">
        <name>[4Fe-4S] cluster</name>
        <dbReference type="ChEBI" id="CHEBI:49883"/>
    </cofactor>
</comment>
<dbReference type="Pfam" id="PF00724">
    <property type="entry name" value="Oxidored_FMN"/>
    <property type="match status" value="1"/>
</dbReference>
<dbReference type="PANTHER" id="PTHR42917">
    <property type="entry name" value="2,4-DIENOYL-COA REDUCTASE"/>
    <property type="match status" value="1"/>
</dbReference>
<dbReference type="SUPFAM" id="SSF51395">
    <property type="entry name" value="FMN-linked oxidoreductases"/>
    <property type="match status" value="1"/>
</dbReference>
<dbReference type="PRINTS" id="PR00469">
    <property type="entry name" value="PNDRDTASEII"/>
</dbReference>